<evidence type="ECO:0000313" key="3">
    <source>
        <dbReference type="Proteomes" id="UP000691718"/>
    </source>
</evidence>
<keyword evidence="1" id="KW-0812">Transmembrane</keyword>
<dbReference type="Proteomes" id="UP000691718">
    <property type="component" value="Unassembled WGS sequence"/>
</dbReference>
<keyword evidence="3" id="KW-1185">Reference proteome</keyword>
<proteinExistence type="predicted"/>
<dbReference type="OrthoDB" id="7462174at2759"/>
<sequence length="238" mass="27257">MLLWWVAAFEIETFEAIKVLDEKCVFLENYSSKIETKSFIVIIVSILSITLDVIGMWKLELSPSTVTILTLAFAIHDTEIGFYSVIISGINLRLFSIVETNAKYGSKIYRHILLIAAHIEKEYNLPKGNITMFLVWREFKSFYSLWLLCSAASKTNSACDQLIHQLSNVLALKFESQEKTAIQKITESLYHSVKFERPRYVNASVLSIDLGVPLTILDISINYLLIILQIYIAYIMKQ</sequence>
<evidence type="ECO:0000256" key="1">
    <source>
        <dbReference type="SAM" id="Phobius"/>
    </source>
</evidence>
<organism evidence="2 3">
    <name type="scientific">Parnassius apollo</name>
    <name type="common">Apollo butterfly</name>
    <name type="synonym">Papilio apollo</name>
    <dbReference type="NCBI Taxonomy" id="110799"/>
    <lineage>
        <taxon>Eukaryota</taxon>
        <taxon>Metazoa</taxon>
        <taxon>Ecdysozoa</taxon>
        <taxon>Arthropoda</taxon>
        <taxon>Hexapoda</taxon>
        <taxon>Insecta</taxon>
        <taxon>Pterygota</taxon>
        <taxon>Neoptera</taxon>
        <taxon>Endopterygota</taxon>
        <taxon>Lepidoptera</taxon>
        <taxon>Glossata</taxon>
        <taxon>Ditrysia</taxon>
        <taxon>Papilionoidea</taxon>
        <taxon>Papilionidae</taxon>
        <taxon>Parnassiinae</taxon>
        <taxon>Parnassini</taxon>
        <taxon>Parnassius</taxon>
        <taxon>Parnassius</taxon>
    </lineage>
</organism>
<reference evidence="2" key="1">
    <citation type="submission" date="2021-04" db="EMBL/GenBank/DDBJ databases">
        <authorList>
            <person name="Tunstrom K."/>
        </authorList>
    </citation>
    <scope>NUCLEOTIDE SEQUENCE</scope>
</reference>
<protein>
    <submittedName>
        <fullName evidence="2">(apollo) hypothetical protein</fullName>
    </submittedName>
</protein>
<comment type="caution">
    <text evidence="2">The sequence shown here is derived from an EMBL/GenBank/DDBJ whole genome shotgun (WGS) entry which is preliminary data.</text>
</comment>
<dbReference type="EMBL" id="CAJQZP010000008">
    <property type="protein sequence ID" value="CAG4930444.1"/>
    <property type="molecule type" value="Genomic_DNA"/>
</dbReference>
<accession>A0A8S3VYA7</accession>
<evidence type="ECO:0000313" key="2">
    <source>
        <dbReference type="EMBL" id="CAG4930444.1"/>
    </source>
</evidence>
<gene>
    <name evidence="2" type="ORF">PAPOLLO_LOCUS153</name>
</gene>
<name>A0A8S3VYA7_PARAO</name>
<keyword evidence="1" id="KW-0472">Membrane</keyword>
<keyword evidence="1" id="KW-1133">Transmembrane helix</keyword>
<feature type="transmembrane region" description="Helical" evidence="1">
    <location>
        <begin position="210"/>
        <end position="234"/>
    </location>
</feature>
<dbReference type="AlphaFoldDB" id="A0A8S3VYA7"/>